<dbReference type="Proteomes" id="UP000057158">
    <property type="component" value="Chromosome"/>
</dbReference>
<gene>
    <name evidence="1" type="ORF">DSOUD_2786</name>
</gene>
<sequence length="51" mass="5951">MKCPKCKGRMYAEKFYDFVRTFDAWKCCACGEVLDPTIMANRARNHNLFLG</sequence>
<evidence type="ECO:0000313" key="1">
    <source>
        <dbReference type="EMBL" id="ALC17524.1"/>
    </source>
</evidence>
<name>A0A0M5IRZ6_9BACT</name>
<proteinExistence type="predicted"/>
<dbReference type="AlphaFoldDB" id="A0A0M5IRZ6"/>
<keyword evidence="2" id="KW-1185">Reference proteome</keyword>
<evidence type="ECO:0000313" key="2">
    <source>
        <dbReference type="Proteomes" id="UP000057158"/>
    </source>
</evidence>
<accession>A0A0M5IRZ6</accession>
<dbReference type="KEGG" id="des:DSOUD_2786"/>
<dbReference type="STRING" id="1603606.DSOUD_2786"/>
<reference evidence="1 2" key="1">
    <citation type="submission" date="2015-07" db="EMBL/GenBank/DDBJ databases">
        <title>Isolation and Genomic Characterization of a Novel Halophilic Metal-Reducing Deltaproteobacterium from the Deep Subsurface.</title>
        <authorList>
            <person name="Badalamenti J.P."/>
            <person name="Summers Z.M."/>
            <person name="Gralnick J.A."/>
            <person name="Bond D.R."/>
        </authorList>
    </citation>
    <scope>NUCLEOTIDE SEQUENCE [LARGE SCALE GENOMIC DNA]</scope>
    <source>
        <strain evidence="1 2">WTL</strain>
    </source>
</reference>
<dbReference type="EMBL" id="CP010802">
    <property type="protein sequence ID" value="ALC17524.1"/>
    <property type="molecule type" value="Genomic_DNA"/>
</dbReference>
<dbReference type="OrthoDB" id="5397817at2"/>
<dbReference type="RefSeq" id="WP_096335443.1">
    <property type="nucleotide sequence ID" value="NZ_CP010802.1"/>
</dbReference>
<dbReference type="PATRIC" id="fig|1603606.3.peg.3017"/>
<organism evidence="1 2">
    <name type="scientific">Desulfuromonas soudanensis</name>
    <dbReference type="NCBI Taxonomy" id="1603606"/>
    <lineage>
        <taxon>Bacteria</taxon>
        <taxon>Pseudomonadati</taxon>
        <taxon>Thermodesulfobacteriota</taxon>
        <taxon>Desulfuromonadia</taxon>
        <taxon>Desulfuromonadales</taxon>
        <taxon>Desulfuromonadaceae</taxon>
        <taxon>Desulfuromonas</taxon>
    </lineage>
</organism>
<protein>
    <submittedName>
        <fullName evidence="1">Uncharacterized protein</fullName>
    </submittedName>
</protein>